<sequence length="52" mass="6167">MNQKRSNKKAVKDEATIGTDKFKNKIVQKLLFWASDFNIKNEEEIELKIKKK</sequence>
<dbReference type="AlphaFoldDB" id="A0A1Y1WQX5"/>
<protein>
    <submittedName>
        <fullName evidence="1">Uncharacterized protein</fullName>
    </submittedName>
</protein>
<dbReference type="EMBL" id="MCFG01000328">
    <property type="protein sequence ID" value="ORX75943.1"/>
    <property type="molecule type" value="Genomic_DNA"/>
</dbReference>
<reference evidence="1 2" key="1">
    <citation type="submission" date="2016-08" db="EMBL/GenBank/DDBJ databases">
        <title>A Parts List for Fungal Cellulosomes Revealed by Comparative Genomics.</title>
        <authorList>
            <consortium name="DOE Joint Genome Institute"/>
            <person name="Haitjema C.H."/>
            <person name="Gilmore S.P."/>
            <person name="Henske J.K."/>
            <person name="Solomon K.V."/>
            <person name="De Groot R."/>
            <person name="Kuo A."/>
            <person name="Mondo S.J."/>
            <person name="Salamov A.A."/>
            <person name="Labutti K."/>
            <person name="Zhao Z."/>
            <person name="Chiniquy J."/>
            <person name="Barry K."/>
            <person name="Brewer H.M."/>
            <person name="Purvine S.O."/>
            <person name="Wright A.T."/>
            <person name="Boxma B."/>
            <person name="Van Alen T."/>
            <person name="Hackstein J.H."/>
            <person name="Baker S.E."/>
            <person name="Grigoriev I.V."/>
            <person name="O'Malley M.A."/>
        </authorList>
    </citation>
    <scope>NUCLEOTIDE SEQUENCE [LARGE SCALE GENOMIC DNA]</scope>
    <source>
        <strain evidence="1 2">S4</strain>
    </source>
</reference>
<comment type="caution">
    <text evidence="1">The sequence shown here is derived from an EMBL/GenBank/DDBJ whole genome shotgun (WGS) entry which is preliminary data.</text>
</comment>
<name>A0A1Y1WQX5_9FUNG</name>
<organism evidence="1 2">
    <name type="scientific">Anaeromyces robustus</name>
    <dbReference type="NCBI Taxonomy" id="1754192"/>
    <lineage>
        <taxon>Eukaryota</taxon>
        <taxon>Fungi</taxon>
        <taxon>Fungi incertae sedis</taxon>
        <taxon>Chytridiomycota</taxon>
        <taxon>Chytridiomycota incertae sedis</taxon>
        <taxon>Neocallimastigomycetes</taxon>
        <taxon>Neocallimastigales</taxon>
        <taxon>Neocallimastigaceae</taxon>
        <taxon>Anaeromyces</taxon>
    </lineage>
</organism>
<keyword evidence="2" id="KW-1185">Reference proteome</keyword>
<accession>A0A1Y1WQX5</accession>
<dbReference type="Proteomes" id="UP000193944">
    <property type="component" value="Unassembled WGS sequence"/>
</dbReference>
<proteinExistence type="predicted"/>
<gene>
    <name evidence="1" type="ORF">BCR32DRAFT_284725</name>
</gene>
<evidence type="ECO:0000313" key="1">
    <source>
        <dbReference type="EMBL" id="ORX75943.1"/>
    </source>
</evidence>
<evidence type="ECO:0000313" key="2">
    <source>
        <dbReference type="Proteomes" id="UP000193944"/>
    </source>
</evidence>
<reference evidence="1 2" key="2">
    <citation type="submission" date="2016-08" db="EMBL/GenBank/DDBJ databases">
        <title>Pervasive Adenine N6-methylation of Active Genes in Fungi.</title>
        <authorList>
            <consortium name="DOE Joint Genome Institute"/>
            <person name="Mondo S.J."/>
            <person name="Dannebaum R.O."/>
            <person name="Kuo R.C."/>
            <person name="Labutti K."/>
            <person name="Haridas S."/>
            <person name="Kuo A."/>
            <person name="Salamov A."/>
            <person name="Ahrendt S.R."/>
            <person name="Lipzen A."/>
            <person name="Sullivan W."/>
            <person name="Andreopoulos W.B."/>
            <person name="Clum A."/>
            <person name="Lindquist E."/>
            <person name="Daum C."/>
            <person name="Ramamoorthy G.K."/>
            <person name="Gryganskyi A."/>
            <person name="Culley D."/>
            <person name="Magnuson J.K."/>
            <person name="James T.Y."/>
            <person name="O'Malley M.A."/>
            <person name="Stajich J.E."/>
            <person name="Spatafora J.W."/>
            <person name="Visel A."/>
            <person name="Grigoriev I.V."/>
        </authorList>
    </citation>
    <scope>NUCLEOTIDE SEQUENCE [LARGE SCALE GENOMIC DNA]</scope>
    <source>
        <strain evidence="1 2">S4</strain>
    </source>
</reference>